<keyword evidence="2" id="KW-0808">Transferase</keyword>
<dbReference type="InterPro" id="IPR000182">
    <property type="entry name" value="GNAT_dom"/>
</dbReference>
<dbReference type="RefSeq" id="WP_171439835.1">
    <property type="nucleotide sequence ID" value="NZ_JABFNS010000006.1"/>
</dbReference>
<sequence>MSASSSSDILARFEKLVRRRAVSSDPAWRMESGEGFLRALGPSPSPFDNSLCWAHTDEENVEAVIAAQMAYFRSLGRAFMWKVYTQDSPSDLETRLLRAGFEVQAHVTLVVLDTARSQPATALPPGVEIRRVDDATGLAAAMKVQEVVWSQDCQWLHDALKEELRTQPDTLSIFVGWSEGRPVCSSWIRIEEGARFASLWGGSVLPDFRGRGFYRAMVAARAEVARQRDIAHLYVEAGDMSRPILERLGFQALSQVAKCIYRPPGVA</sequence>
<accession>A0A7Y4MQD2</accession>
<dbReference type="PROSITE" id="PS51186">
    <property type="entry name" value="GNAT"/>
    <property type="match status" value="1"/>
</dbReference>
<comment type="caution">
    <text evidence="2">The sequence shown here is derived from an EMBL/GenBank/DDBJ whole genome shotgun (WGS) entry which is preliminary data.</text>
</comment>
<evidence type="ECO:0000313" key="2">
    <source>
        <dbReference type="EMBL" id="NOJ77323.1"/>
    </source>
</evidence>
<evidence type="ECO:0000259" key="1">
    <source>
        <dbReference type="PROSITE" id="PS51186"/>
    </source>
</evidence>
<gene>
    <name evidence="2" type="ORF">HNV28_02990</name>
</gene>
<protein>
    <submittedName>
        <fullName evidence="2">GNAT family N-acetyltransferase</fullName>
    </submittedName>
</protein>
<feature type="domain" description="N-acetyltransferase" evidence="1">
    <location>
        <begin position="127"/>
        <end position="267"/>
    </location>
</feature>
<dbReference type="CDD" id="cd04301">
    <property type="entry name" value="NAT_SF"/>
    <property type="match status" value="1"/>
</dbReference>
<organism evidence="2 3">
    <name type="scientific">Myxococcus xanthus</name>
    <dbReference type="NCBI Taxonomy" id="34"/>
    <lineage>
        <taxon>Bacteria</taxon>
        <taxon>Pseudomonadati</taxon>
        <taxon>Myxococcota</taxon>
        <taxon>Myxococcia</taxon>
        <taxon>Myxococcales</taxon>
        <taxon>Cystobacterineae</taxon>
        <taxon>Myxococcaceae</taxon>
        <taxon>Myxococcus</taxon>
    </lineage>
</organism>
<dbReference type="AlphaFoldDB" id="A0A7Y4MQD2"/>
<dbReference type="EMBL" id="JABFNT010000007">
    <property type="protein sequence ID" value="NOJ77323.1"/>
    <property type="molecule type" value="Genomic_DNA"/>
</dbReference>
<reference evidence="2 3" key="1">
    <citation type="submission" date="2020-05" db="EMBL/GenBank/DDBJ databases">
        <authorList>
            <person name="Whitworth D."/>
        </authorList>
    </citation>
    <scope>NUCLEOTIDE SEQUENCE [LARGE SCALE GENOMIC DNA]</scope>
    <source>
        <strain evidence="2 3">AM005</strain>
    </source>
</reference>
<dbReference type="SUPFAM" id="SSF55729">
    <property type="entry name" value="Acyl-CoA N-acyltransferases (Nat)"/>
    <property type="match status" value="1"/>
</dbReference>
<dbReference type="Proteomes" id="UP000533080">
    <property type="component" value="Unassembled WGS sequence"/>
</dbReference>
<evidence type="ECO:0000313" key="3">
    <source>
        <dbReference type="Proteomes" id="UP000533080"/>
    </source>
</evidence>
<name>A0A7Y4MQD2_MYXXA</name>
<dbReference type="GO" id="GO:0016747">
    <property type="term" value="F:acyltransferase activity, transferring groups other than amino-acyl groups"/>
    <property type="evidence" value="ECO:0007669"/>
    <property type="project" value="InterPro"/>
</dbReference>
<dbReference type="Pfam" id="PF00583">
    <property type="entry name" value="Acetyltransf_1"/>
    <property type="match status" value="1"/>
</dbReference>
<dbReference type="InterPro" id="IPR016181">
    <property type="entry name" value="Acyl_CoA_acyltransferase"/>
</dbReference>
<proteinExistence type="predicted"/>
<dbReference type="Gene3D" id="3.40.630.30">
    <property type="match status" value="1"/>
</dbReference>